<reference evidence="1" key="1">
    <citation type="submission" date="2022-02" db="EMBL/GenBank/DDBJ databases">
        <title>Plant Genome Project.</title>
        <authorList>
            <person name="Zhang R.-G."/>
        </authorList>
    </citation>
    <scope>NUCLEOTIDE SEQUENCE</scope>
    <source>
        <strain evidence="1">AT1</strain>
    </source>
</reference>
<dbReference type="EMBL" id="CM046396">
    <property type="protein sequence ID" value="KAI8537910.1"/>
    <property type="molecule type" value="Genomic_DNA"/>
</dbReference>
<evidence type="ECO:0000313" key="2">
    <source>
        <dbReference type="Proteomes" id="UP001062846"/>
    </source>
</evidence>
<sequence>MWALWQASLFYPTEDWRDRDEIDWWFGCLYAHVSPALCQWTSCYGSHIECPETLLRSSEQLSYGGSYICLDPCTCILIMFMGSMYFNQLSEKQVELEYSMLLYCLALCICC</sequence>
<accession>A0ACC0MAC1</accession>
<evidence type="ECO:0000313" key="1">
    <source>
        <dbReference type="EMBL" id="KAI8537910.1"/>
    </source>
</evidence>
<dbReference type="Proteomes" id="UP001062846">
    <property type="component" value="Chromosome 9"/>
</dbReference>
<proteinExistence type="predicted"/>
<protein>
    <submittedName>
        <fullName evidence="1">Uncharacterized protein</fullName>
    </submittedName>
</protein>
<comment type="caution">
    <text evidence="1">The sequence shown here is derived from an EMBL/GenBank/DDBJ whole genome shotgun (WGS) entry which is preliminary data.</text>
</comment>
<keyword evidence="2" id="KW-1185">Reference proteome</keyword>
<name>A0ACC0MAC1_RHOML</name>
<gene>
    <name evidence="1" type="ORF">RHMOL_Rhmol09G0060700</name>
</gene>
<organism evidence="1 2">
    <name type="scientific">Rhododendron molle</name>
    <name type="common">Chinese azalea</name>
    <name type="synonym">Azalea mollis</name>
    <dbReference type="NCBI Taxonomy" id="49168"/>
    <lineage>
        <taxon>Eukaryota</taxon>
        <taxon>Viridiplantae</taxon>
        <taxon>Streptophyta</taxon>
        <taxon>Embryophyta</taxon>
        <taxon>Tracheophyta</taxon>
        <taxon>Spermatophyta</taxon>
        <taxon>Magnoliopsida</taxon>
        <taxon>eudicotyledons</taxon>
        <taxon>Gunneridae</taxon>
        <taxon>Pentapetalae</taxon>
        <taxon>asterids</taxon>
        <taxon>Ericales</taxon>
        <taxon>Ericaceae</taxon>
        <taxon>Ericoideae</taxon>
        <taxon>Rhodoreae</taxon>
        <taxon>Rhododendron</taxon>
    </lineage>
</organism>